<dbReference type="PANTHER" id="PTHR24322:SF736">
    <property type="entry name" value="RETINOL DEHYDROGENASE 10"/>
    <property type="match status" value="1"/>
</dbReference>
<keyword evidence="8" id="KW-0472">Membrane</keyword>
<dbReference type="PROSITE" id="PS51257">
    <property type="entry name" value="PROKAR_LIPOPROTEIN"/>
    <property type="match status" value="1"/>
</dbReference>
<evidence type="ECO:0000259" key="13">
    <source>
        <dbReference type="SMART" id="SM00822"/>
    </source>
</evidence>
<proteinExistence type="inferred from homology"/>
<evidence type="ECO:0000256" key="9">
    <source>
        <dbReference type="ARBA" id="ARBA00059620"/>
    </source>
</evidence>
<dbReference type="EMBL" id="ML977318">
    <property type="protein sequence ID" value="KAF2117938.1"/>
    <property type="molecule type" value="Genomic_DNA"/>
</dbReference>
<comment type="subcellular location">
    <subcellularLocation>
        <location evidence="1">Membrane</location>
        <topology evidence="1">Multi-pass membrane protein</topology>
    </subcellularLocation>
</comment>
<comment type="similarity">
    <text evidence="2 12">Belongs to the short-chain dehydrogenases/reductases (SDR) family.</text>
</comment>
<evidence type="ECO:0000256" key="4">
    <source>
        <dbReference type="ARBA" id="ARBA00022857"/>
    </source>
</evidence>
<dbReference type="InterPro" id="IPR002347">
    <property type="entry name" value="SDR_fam"/>
</dbReference>
<dbReference type="PRINTS" id="PR00081">
    <property type="entry name" value="GDHRDH"/>
</dbReference>
<comment type="function">
    <text evidence="9">Catalyzes the reduction of all-trans-retinal to all-trans-retinol in the presence of NADPH.</text>
</comment>
<evidence type="ECO:0000256" key="6">
    <source>
        <dbReference type="ARBA" id="ARBA00023002"/>
    </source>
</evidence>
<dbReference type="InterPro" id="IPR057326">
    <property type="entry name" value="KR_dom"/>
</dbReference>
<keyword evidence="5" id="KW-1133">Transmembrane helix</keyword>
<evidence type="ECO:0000256" key="3">
    <source>
        <dbReference type="ARBA" id="ARBA00022692"/>
    </source>
</evidence>
<evidence type="ECO:0000313" key="15">
    <source>
        <dbReference type="Proteomes" id="UP000799770"/>
    </source>
</evidence>
<dbReference type="InterPro" id="IPR036291">
    <property type="entry name" value="NAD(P)-bd_dom_sf"/>
</dbReference>
<dbReference type="GO" id="GO:0052650">
    <property type="term" value="F:all-trans-retinol dehydrogenase (NADP+) activity"/>
    <property type="evidence" value="ECO:0007669"/>
    <property type="project" value="UniProtKB-ARBA"/>
</dbReference>
<dbReference type="FunFam" id="3.40.50.720:FF:000131">
    <property type="entry name" value="Short-chain dehydrogenase/reductase 3"/>
    <property type="match status" value="1"/>
</dbReference>
<evidence type="ECO:0000256" key="10">
    <source>
        <dbReference type="ARBA" id="ARBA00068717"/>
    </source>
</evidence>
<evidence type="ECO:0000256" key="1">
    <source>
        <dbReference type="ARBA" id="ARBA00004141"/>
    </source>
</evidence>
<reference evidence="14" key="1">
    <citation type="journal article" date="2020" name="Stud. Mycol.">
        <title>101 Dothideomycetes genomes: a test case for predicting lifestyles and emergence of pathogens.</title>
        <authorList>
            <person name="Haridas S."/>
            <person name="Albert R."/>
            <person name="Binder M."/>
            <person name="Bloem J."/>
            <person name="Labutti K."/>
            <person name="Salamov A."/>
            <person name="Andreopoulos B."/>
            <person name="Baker S."/>
            <person name="Barry K."/>
            <person name="Bills G."/>
            <person name="Bluhm B."/>
            <person name="Cannon C."/>
            <person name="Castanera R."/>
            <person name="Culley D."/>
            <person name="Daum C."/>
            <person name="Ezra D."/>
            <person name="Gonzalez J."/>
            <person name="Henrissat B."/>
            <person name="Kuo A."/>
            <person name="Liang C."/>
            <person name="Lipzen A."/>
            <person name="Lutzoni F."/>
            <person name="Magnuson J."/>
            <person name="Mondo S."/>
            <person name="Nolan M."/>
            <person name="Ohm R."/>
            <person name="Pangilinan J."/>
            <person name="Park H.-J."/>
            <person name="Ramirez L."/>
            <person name="Alfaro M."/>
            <person name="Sun H."/>
            <person name="Tritt A."/>
            <person name="Yoshinaga Y."/>
            <person name="Zwiers L.-H."/>
            <person name="Turgeon B."/>
            <person name="Goodwin S."/>
            <person name="Spatafora J."/>
            <person name="Crous P."/>
            <person name="Grigoriev I."/>
        </authorList>
    </citation>
    <scope>NUCLEOTIDE SEQUENCE</scope>
    <source>
        <strain evidence="14">CBS 627.86</strain>
    </source>
</reference>
<gene>
    <name evidence="14" type="ORF">BDV96DRAFT_644275</name>
</gene>
<sequence>MQALSKVNLDHVLRHEKSPTAVAVGASCLSWLILGQLNRWYSRRTVNNATSDTTWDWDKEIVLLTGGSSGIGAAIADELAKRAVKVIIVDVHAPAKSRLRANQHFYQLDVTSSLNIAEVAAQIRKEHGDPTVLINNAGIGNAKPLLEVTEDRLRAVFEVNIIAHFLLLQEFLPAMVTTNHGHIVALASMASFSTQASNVDYAATKAGVLVLHEGLGQELKFLYNAPRVRTTVVHPSWIRTPMVQRLIDTGKMKSGWTEAEDVAKAITKQLYSGYGGQVIIPDSLWWTSAIRGFPSWLQEKLRDAVSKQLLAANS</sequence>
<dbReference type="Gene3D" id="3.40.50.720">
    <property type="entry name" value="NAD(P)-binding Rossmann-like Domain"/>
    <property type="match status" value="1"/>
</dbReference>
<evidence type="ECO:0000313" key="14">
    <source>
        <dbReference type="EMBL" id="KAF2117938.1"/>
    </source>
</evidence>
<dbReference type="SMART" id="SM00822">
    <property type="entry name" value="PKS_KR"/>
    <property type="match status" value="1"/>
</dbReference>
<protein>
    <recommendedName>
        <fullName evidence="10">Short-chain dehydrogenase/reductase 3</fullName>
    </recommendedName>
    <alternativeName>
        <fullName evidence="11">Retinal short-chain dehydrogenase/reductase 1</fullName>
    </alternativeName>
</protein>
<evidence type="ECO:0000256" key="8">
    <source>
        <dbReference type="ARBA" id="ARBA00023136"/>
    </source>
</evidence>
<keyword evidence="3" id="KW-0812">Transmembrane</keyword>
<dbReference type="OrthoDB" id="10253736at2759"/>
<keyword evidence="4" id="KW-0521">NADP</keyword>
<dbReference type="PROSITE" id="PS00061">
    <property type="entry name" value="ADH_SHORT"/>
    <property type="match status" value="1"/>
</dbReference>
<dbReference type="Pfam" id="PF00106">
    <property type="entry name" value="adh_short"/>
    <property type="match status" value="1"/>
</dbReference>
<name>A0A6A5ZHR5_9PLEO</name>
<dbReference type="InterPro" id="IPR020904">
    <property type="entry name" value="Sc_DH/Rdtase_CS"/>
</dbReference>
<evidence type="ECO:0000256" key="12">
    <source>
        <dbReference type="RuleBase" id="RU000363"/>
    </source>
</evidence>
<dbReference type="GO" id="GO:0016020">
    <property type="term" value="C:membrane"/>
    <property type="evidence" value="ECO:0007669"/>
    <property type="project" value="UniProtKB-SubCell"/>
</dbReference>
<dbReference type="PANTHER" id="PTHR24322">
    <property type="entry name" value="PKSB"/>
    <property type="match status" value="1"/>
</dbReference>
<evidence type="ECO:0000256" key="7">
    <source>
        <dbReference type="ARBA" id="ARBA00023098"/>
    </source>
</evidence>
<keyword evidence="7" id="KW-0443">Lipid metabolism</keyword>
<dbReference type="SUPFAM" id="SSF51735">
    <property type="entry name" value="NAD(P)-binding Rossmann-fold domains"/>
    <property type="match status" value="1"/>
</dbReference>
<dbReference type="AlphaFoldDB" id="A0A6A5ZHR5"/>
<dbReference type="Proteomes" id="UP000799770">
    <property type="component" value="Unassembled WGS sequence"/>
</dbReference>
<feature type="domain" description="Ketoreductase" evidence="13">
    <location>
        <begin position="60"/>
        <end position="231"/>
    </location>
</feature>
<evidence type="ECO:0000256" key="11">
    <source>
        <dbReference type="ARBA" id="ARBA00082544"/>
    </source>
</evidence>
<evidence type="ECO:0000256" key="2">
    <source>
        <dbReference type="ARBA" id="ARBA00006484"/>
    </source>
</evidence>
<keyword evidence="6" id="KW-0560">Oxidoreductase</keyword>
<organism evidence="14 15">
    <name type="scientific">Lophiotrema nucula</name>
    <dbReference type="NCBI Taxonomy" id="690887"/>
    <lineage>
        <taxon>Eukaryota</taxon>
        <taxon>Fungi</taxon>
        <taxon>Dikarya</taxon>
        <taxon>Ascomycota</taxon>
        <taxon>Pezizomycotina</taxon>
        <taxon>Dothideomycetes</taxon>
        <taxon>Pleosporomycetidae</taxon>
        <taxon>Pleosporales</taxon>
        <taxon>Lophiotremataceae</taxon>
        <taxon>Lophiotrema</taxon>
    </lineage>
</organism>
<keyword evidence="15" id="KW-1185">Reference proteome</keyword>
<accession>A0A6A5ZHR5</accession>
<dbReference type="PRINTS" id="PR00080">
    <property type="entry name" value="SDRFAMILY"/>
</dbReference>
<evidence type="ECO:0000256" key="5">
    <source>
        <dbReference type="ARBA" id="ARBA00022989"/>
    </source>
</evidence>